<gene>
    <name evidence="1" type="ORF">PQR01_40515</name>
</gene>
<dbReference type="EMBL" id="JAQQDW010000243">
    <property type="protein sequence ID" value="MFM0109473.1"/>
    <property type="molecule type" value="Genomic_DNA"/>
</dbReference>
<comment type="caution">
    <text evidence="1">The sequence shown here is derived from an EMBL/GenBank/DDBJ whole genome shotgun (WGS) entry which is preliminary data.</text>
</comment>
<keyword evidence="2" id="KW-1185">Reference proteome</keyword>
<protein>
    <submittedName>
        <fullName evidence="1">Uncharacterized protein</fullName>
    </submittedName>
</protein>
<feature type="non-terminal residue" evidence="1">
    <location>
        <position position="1"/>
    </location>
</feature>
<name>A0ACC7NPH2_9BURK</name>
<reference evidence="1 2" key="1">
    <citation type="journal article" date="2024" name="Chem. Sci.">
        <title>Discovery of megapolipeptins by genome mining of a Burkholderiales bacteria collection.</title>
        <authorList>
            <person name="Paulo B.S."/>
            <person name="Recchia M.J.J."/>
            <person name="Lee S."/>
            <person name="Fergusson C.H."/>
            <person name="Romanowski S.B."/>
            <person name="Hernandez A."/>
            <person name="Krull N."/>
            <person name="Liu D.Y."/>
            <person name="Cavanagh H."/>
            <person name="Bos A."/>
            <person name="Gray C.A."/>
            <person name="Murphy B.T."/>
            <person name="Linington R.G."/>
            <person name="Eustaquio A.S."/>
        </authorList>
    </citation>
    <scope>NUCLEOTIDE SEQUENCE [LARGE SCALE GENOMIC DNA]</scope>
    <source>
        <strain evidence="1 2">RL18-126-BIB-B</strain>
    </source>
</reference>
<evidence type="ECO:0000313" key="2">
    <source>
        <dbReference type="Proteomes" id="UP001629235"/>
    </source>
</evidence>
<organism evidence="1 2">
    <name type="scientific">Paraburkholderia rhynchosiae</name>
    <dbReference type="NCBI Taxonomy" id="487049"/>
    <lineage>
        <taxon>Bacteria</taxon>
        <taxon>Pseudomonadati</taxon>
        <taxon>Pseudomonadota</taxon>
        <taxon>Betaproteobacteria</taxon>
        <taxon>Burkholderiales</taxon>
        <taxon>Burkholderiaceae</taxon>
        <taxon>Paraburkholderia</taxon>
    </lineage>
</organism>
<dbReference type="Proteomes" id="UP001629235">
    <property type="component" value="Unassembled WGS sequence"/>
</dbReference>
<accession>A0ACC7NPH2</accession>
<proteinExistence type="predicted"/>
<evidence type="ECO:0000313" key="1">
    <source>
        <dbReference type="EMBL" id="MFM0109473.1"/>
    </source>
</evidence>
<sequence length="67" mass="7996">VPEKHDRFFGALSWVYIENSRTEKMCKICKPGSWENIDQDLRYSELFIPEIQIRILKALRPSFDLSH</sequence>